<feature type="transmembrane region" description="Helical" evidence="6">
    <location>
        <begin position="251"/>
        <end position="274"/>
    </location>
</feature>
<keyword evidence="2" id="KW-0813">Transport</keyword>
<keyword evidence="9" id="KW-1185">Reference proteome</keyword>
<feature type="transmembrane region" description="Helical" evidence="6">
    <location>
        <begin position="7"/>
        <end position="29"/>
    </location>
</feature>
<evidence type="ECO:0000313" key="8">
    <source>
        <dbReference type="EMBL" id="QMW22882.1"/>
    </source>
</evidence>
<feature type="transmembrane region" description="Helical" evidence="6">
    <location>
        <begin position="41"/>
        <end position="61"/>
    </location>
</feature>
<dbReference type="EMBL" id="CP059851">
    <property type="protein sequence ID" value="QMW22882.1"/>
    <property type="molecule type" value="Genomic_DNA"/>
</dbReference>
<dbReference type="CDD" id="cd17330">
    <property type="entry name" value="MFS_SLC46_TetA_like"/>
    <property type="match status" value="1"/>
</dbReference>
<dbReference type="InterPro" id="IPR036259">
    <property type="entry name" value="MFS_trans_sf"/>
</dbReference>
<dbReference type="PROSITE" id="PS50850">
    <property type="entry name" value="MFS"/>
    <property type="match status" value="1"/>
</dbReference>
<evidence type="ECO:0000256" key="5">
    <source>
        <dbReference type="ARBA" id="ARBA00023136"/>
    </source>
</evidence>
<accession>A0A7G5IHP0</accession>
<reference evidence="8 9" key="1">
    <citation type="submission" date="2020-07" db="EMBL/GenBank/DDBJ databases">
        <title>Complete genome sequence for Sandaracinobacter sp. M6.</title>
        <authorList>
            <person name="Tang Y."/>
            <person name="Liu Q."/>
            <person name="Guo Z."/>
            <person name="Lei P."/>
            <person name="Huang B."/>
        </authorList>
    </citation>
    <scope>NUCLEOTIDE SEQUENCE [LARGE SCALE GENOMIC DNA]</scope>
    <source>
        <strain evidence="8 9">M6</strain>
    </source>
</reference>
<feature type="transmembrane region" description="Helical" evidence="6">
    <location>
        <begin position="98"/>
        <end position="118"/>
    </location>
</feature>
<dbReference type="Pfam" id="PF07690">
    <property type="entry name" value="MFS_1"/>
    <property type="match status" value="1"/>
</dbReference>
<feature type="transmembrane region" description="Helical" evidence="6">
    <location>
        <begin position="130"/>
        <end position="153"/>
    </location>
</feature>
<sequence>MKAAPSPILMLFLVVFVNMAGFGVVLPVFPFIGTALGADPAAVTLAMGTYSLGQFLGAPLWGKLSDRTGRRPVLLLCLVGSILAYVAMAFAHDILALGAARLFAGLMAGNIGVAFAYAGDVSAPADRPKAMGILGAAFGLGFIMGPAIGGLIAGQNPGLADFARVCWAGAALTGVATLLVLALLRESLTPERRAAVLAAGGGPGMGQLFGTKPVVIALMALSFLMIGAAAMMETVFAIFVHDRFAWGARDVGLSFALFGVITAGLQGGAAAPLMRRFGARAMAGAGIAAYGVGVAATALMPTPALMLVASCVTAVGVGLFSPAYQVMVADVSEDRDRGLINGLTQGISSLGRFVGPAVSGSFYQGIGPAAPFLIGAGVMAVALLLLLSMRPKVAHAHP</sequence>
<dbReference type="InterPro" id="IPR020846">
    <property type="entry name" value="MFS_dom"/>
</dbReference>
<feature type="domain" description="Major facilitator superfamily (MFS) profile" evidence="7">
    <location>
        <begin position="7"/>
        <end position="394"/>
    </location>
</feature>
<dbReference type="PRINTS" id="PR01035">
    <property type="entry name" value="TCRTETA"/>
</dbReference>
<dbReference type="InterPro" id="IPR011701">
    <property type="entry name" value="MFS"/>
</dbReference>
<evidence type="ECO:0000313" key="9">
    <source>
        <dbReference type="Proteomes" id="UP000515292"/>
    </source>
</evidence>
<dbReference type="Proteomes" id="UP000515292">
    <property type="component" value="Chromosome"/>
</dbReference>
<dbReference type="PANTHER" id="PTHR23504:SF15">
    <property type="entry name" value="MAJOR FACILITATOR SUPERFAMILY (MFS) PROFILE DOMAIN-CONTAINING PROTEIN"/>
    <property type="match status" value="1"/>
</dbReference>
<evidence type="ECO:0000256" key="3">
    <source>
        <dbReference type="ARBA" id="ARBA00022692"/>
    </source>
</evidence>
<evidence type="ECO:0000256" key="2">
    <source>
        <dbReference type="ARBA" id="ARBA00022448"/>
    </source>
</evidence>
<dbReference type="GO" id="GO:0016020">
    <property type="term" value="C:membrane"/>
    <property type="evidence" value="ECO:0007669"/>
    <property type="project" value="UniProtKB-SubCell"/>
</dbReference>
<name>A0A7G5IHP0_9SPHN</name>
<dbReference type="KEGG" id="sand:H3309_16565"/>
<comment type="subcellular location">
    <subcellularLocation>
        <location evidence="1">Membrane</location>
        <topology evidence="1">Multi-pass membrane protein</topology>
    </subcellularLocation>
</comment>
<dbReference type="AlphaFoldDB" id="A0A7G5IHP0"/>
<evidence type="ECO:0000259" key="7">
    <source>
        <dbReference type="PROSITE" id="PS50850"/>
    </source>
</evidence>
<organism evidence="8 9">
    <name type="scientific">Sandaracinobacteroides saxicola</name>
    <dbReference type="NCBI Taxonomy" id="2759707"/>
    <lineage>
        <taxon>Bacteria</taxon>
        <taxon>Pseudomonadati</taxon>
        <taxon>Pseudomonadota</taxon>
        <taxon>Alphaproteobacteria</taxon>
        <taxon>Sphingomonadales</taxon>
        <taxon>Sphingosinicellaceae</taxon>
        <taxon>Sandaracinobacteroides</taxon>
    </lineage>
</organism>
<dbReference type="InterPro" id="IPR001958">
    <property type="entry name" value="Tet-R_TetA/multi-R_MdtG-like"/>
</dbReference>
<evidence type="ECO:0000256" key="1">
    <source>
        <dbReference type="ARBA" id="ARBA00004141"/>
    </source>
</evidence>
<evidence type="ECO:0000256" key="4">
    <source>
        <dbReference type="ARBA" id="ARBA00022989"/>
    </source>
</evidence>
<feature type="transmembrane region" description="Helical" evidence="6">
    <location>
        <begin position="214"/>
        <end position="239"/>
    </location>
</feature>
<protein>
    <submittedName>
        <fullName evidence="8">MFS transporter</fullName>
    </submittedName>
</protein>
<keyword evidence="5 6" id="KW-0472">Membrane</keyword>
<proteinExistence type="predicted"/>
<keyword evidence="3 6" id="KW-0812">Transmembrane</keyword>
<dbReference type="RefSeq" id="WP_182296194.1">
    <property type="nucleotide sequence ID" value="NZ_CP059851.1"/>
</dbReference>
<dbReference type="Gene3D" id="1.20.1250.20">
    <property type="entry name" value="MFS general substrate transporter like domains"/>
    <property type="match status" value="1"/>
</dbReference>
<gene>
    <name evidence="8" type="ORF">H3309_16565</name>
</gene>
<dbReference type="PANTHER" id="PTHR23504">
    <property type="entry name" value="MAJOR FACILITATOR SUPERFAMILY DOMAIN-CONTAINING PROTEIN 10"/>
    <property type="match status" value="1"/>
</dbReference>
<evidence type="ECO:0000256" key="6">
    <source>
        <dbReference type="SAM" id="Phobius"/>
    </source>
</evidence>
<dbReference type="SUPFAM" id="SSF103473">
    <property type="entry name" value="MFS general substrate transporter"/>
    <property type="match status" value="1"/>
</dbReference>
<keyword evidence="4 6" id="KW-1133">Transmembrane helix</keyword>
<feature type="transmembrane region" description="Helical" evidence="6">
    <location>
        <begin position="281"/>
        <end position="299"/>
    </location>
</feature>
<dbReference type="GO" id="GO:0022857">
    <property type="term" value="F:transmembrane transporter activity"/>
    <property type="evidence" value="ECO:0007669"/>
    <property type="project" value="InterPro"/>
</dbReference>
<feature type="transmembrane region" description="Helical" evidence="6">
    <location>
        <begin position="73"/>
        <end position="92"/>
    </location>
</feature>
<feature type="transmembrane region" description="Helical" evidence="6">
    <location>
        <begin position="165"/>
        <end position="184"/>
    </location>
</feature>
<feature type="transmembrane region" description="Helical" evidence="6">
    <location>
        <begin position="369"/>
        <end position="387"/>
    </location>
</feature>